<comment type="caution">
    <text evidence="1">The sequence shown here is derived from an EMBL/GenBank/DDBJ whole genome shotgun (WGS) entry which is preliminary data.</text>
</comment>
<sequence>MYKDISGKEFNNKNLFNDVNNDNVDYEKNENEFIRELDGKSGEYLGGDEEDEDEDEDEDSDDGDIIDSSDDGAGNNGYQGRDVDHEDEDEDEDEDYDVPHTPSDVNIPERQQNDPADEDMDQEFDDNSSSSPTSSFQDENDDVEYRGDSEDVDNDGEIKLVSSALVGAIAIPSNVSGQTLDSNTGSTSGSGDYVDVEDGNDDDGDDDEVDRNEDEGNFVTLAGKAGPSSLRVPENIKRRRKMFNNQSKSSTGTDESSSPIIEPSNAKNFATNTAAQATCDKPTHSTPSSNLSFNLPTPLLKSVSTTSTTPTSILSNSVAGSSGSAAAAAAANSNTNSGNINSGKFEFNSNVGSPDSSQEEIDNISSCSESAVAPTI</sequence>
<gene>
    <name evidence="1" type="ORF">Cboi01_000594700</name>
</gene>
<protein>
    <submittedName>
        <fullName evidence="1">Unnamed protein product</fullName>
    </submittedName>
</protein>
<evidence type="ECO:0000313" key="1">
    <source>
        <dbReference type="EMBL" id="GMF01814.1"/>
    </source>
</evidence>
<dbReference type="EMBL" id="BSXV01005154">
    <property type="protein sequence ID" value="GMF01814.1"/>
    <property type="molecule type" value="Genomic_DNA"/>
</dbReference>
<accession>A0ACB5U4L5</accession>
<proteinExistence type="predicted"/>
<reference evidence="1" key="1">
    <citation type="submission" date="2023-04" db="EMBL/GenBank/DDBJ databases">
        <title>Candida boidinii NBRC 1967.</title>
        <authorList>
            <person name="Ichikawa N."/>
            <person name="Sato H."/>
            <person name="Tonouchi N."/>
        </authorList>
    </citation>
    <scope>NUCLEOTIDE SEQUENCE</scope>
    <source>
        <strain evidence="1">NBRC 1967</strain>
    </source>
</reference>
<name>A0ACB5U4L5_CANBO</name>
<keyword evidence="2" id="KW-1185">Reference proteome</keyword>
<organism evidence="1 2">
    <name type="scientific">Candida boidinii</name>
    <name type="common">Yeast</name>
    <dbReference type="NCBI Taxonomy" id="5477"/>
    <lineage>
        <taxon>Eukaryota</taxon>
        <taxon>Fungi</taxon>
        <taxon>Dikarya</taxon>
        <taxon>Ascomycota</taxon>
        <taxon>Saccharomycotina</taxon>
        <taxon>Pichiomycetes</taxon>
        <taxon>Pichiales</taxon>
        <taxon>Pichiaceae</taxon>
        <taxon>Ogataea</taxon>
        <taxon>Ogataea/Candida clade</taxon>
    </lineage>
</organism>
<dbReference type="Proteomes" id="UP001165101">
    <property type="component" value="Unassembled WGS sequence"/>
</dbReference>
<evidence type="ECO:0000313" key="2">
    <source>
        <dbReference type="Proteomes" id="UP001165101"/>
    </source>
</evidence>